<dbReference type="Pfam" id="PF13012">
    <property type="entry name" value="MitMem_reg"/>
    <property type="match status" value="1"/>
</dbReference>
<feature type="compositionally biased region" description="Basic and acidic residues" evidence="3">
    <location>
        <begin position="397"/>
        <end position="406"/>
    </location>
</feature>
<reference evidence="5 6" key="1">
    <citation type="submission" date="2018-03" db="EMBL/GenBank/DDBJ databases">
        <title>Genomes of Pezizomycetes fungi and the evolution of truffles.</title>
        <authorList>
            <person name="Murat C."/>
            <person name="Payen T."/>
            <person name="Noel B."/>
            <person name="Kuo A."/>
            <person name="Martin F.M."/>
        </authorList>
    </citation>
    <scope>NUCLEOTIDE SEQUENCE [LARGE SCALE GENOMIC DNA]</scope>
    <source>
        <strain evidence="5">091103-1</strain>
    </source>
</reference>
<comment type="function">
    <text evidence="2">Component of the COP9 signalosome complex (CSN), a complex involved in various cellular and developmental processes.</text>
</comment>
<evidence type="ECO:0000256" key="3">
    <source>
        <dbReference type="SAM" id="MobiDB-lite"/>
    </source>
</evidence>
<keyword evidence="6" id="KW-1185">Reference proteome</keyword>
<organism evidence="5 6">
    <name type="scientific">Tuber magnatum</name>
    <name type="common">white Piedmont truffle</name>
    <dbReference type="NCBI Taxonomy" id="42249"/>
    <lineage>
        <taxon>Eukaryota</taxon>
        <taxon>Fungi</taxon>
        <taxon>Dikarya</taxon>
        <taxon>Ascomycota</taxon>
        <taxon>Pezizomycotina</taxon>
        <taxon>Pezizomycetes</taxon>
        <taxon>Pezizales</taxon>
        <taxon>Tuberaceae</taxon>
        <taxon>Tuber</taxon>
    </lineage>
</organism>
<dbReference type="STRING" id="42249.A0A317T033"/>
<dbReference type="CDD" id="cd08063">
    <property type="entry name" value="MPN_CSN6"/>
    <property type="match status" value="1"/>
</dbReference>
<dbReference type="InterPro" id="IPR024969">
    <property type="entry name" value="EIF3F/CSN6-like_C"/>
</dbReference>
<sequence>MTEIRDDSLISTHPSTSGLQIALHPLALLTISDYITRHTLRRQTGPMVGALLGTQEGRDIAIEHAYEIIALVDKDQVRIDEEWFDNKLRLFKETHPTLDLLGWFTTTTSPTFAPSLYMVPIHQKMLSYNESAIILCLNPAPNASAGGGGKLPLGIYESIIETEDAAAAGTVESMLKLKFVPLKYTIETGEAEMIGVDFVAKGGFGNATAEASGLESTTEGKIVPKDAKKIKLADEFAEMIKGKGKERERGERAGEETEDKLNVGTQNDELLANLTAKANAIRMLHSRIRLLTNYLSNPPHDKPNHQLLRALKSLTHSRLPLLTPVDAGAFRQEQLAEQSDVHLVALLGVLTRSIEEARGVGKKFAGIEATNRANMRMGGSGTVGEPAVWENYGPPKDPMRRGRRENNGGGGSAPFGNYPSNF</sequence>
<proteinExistence type="inferred from homology"/>
<gene>
    <name evidence="5" type="ORF">C7212DRAFT_275426</name>
</gene>
<dbReference type="PANTHER" id="PTHR10540">
    <property type="entry name" value="EUKARYOTIC TRANSLATION INITIATION FACTOR 3 SUBUNIT F-RELATED"/>
    <property type="match status" value="1"/>
</dbReference>
<keyword evidence="2" id="KW-0963">Cytoplasm</keyword>
<dbReference type="OrthoDB" id="1378at2759"/>
<dbReference type="GO" id="GO:0008180">
    <property type="term" value="C:COP9 signalosome"/>
    <property type="evidence" value="ECO:0007669"/>
    <property type="project" value="UniProtKB-UniRule"/>
</dbReference>
<dbReference type="GO" id="GO:0008237">
    <property type="term" value="F:metallopeptidase activity"/>
    <property type="evidence" value="ECO:0007669"/>
    <property type="project" value="InterPro"/>
</dbReference>
<protein>
    <recommendedName>
        <fullName evidence="2">COP9 signalosome complex subunit 6</fullName>
    </recommendedName>
</protein>
<comment type="caution">
    <text evidence="5">The sequence shown here is derived from an EMBL/GenBank/DDBJ whole genome shotgun (WGS) entry which is preliminary data.</text>
</comment>
<dbReference type="PANTHER" id="PTHR10540:SF8">
    <property type="entry name" value="COP9 SIGNALOSOME COMPLEX SUBUNIT 6"/>
    <property type="match status" value="1"/>
</dbReference>
<comment type="similarity">
    <text evidence="1 2">Belongs to the peptidase M67A family. CSN6 subfamily.</text>
</comment>
<dbReference type="InterPro" id="IPR037518">
    <property type="entry name" value="MPN"/>
</dbReference>
<dbReference type="PROSITE" id="PS50249">
    <property type="entry name" value="MPN"/>
    <property type="match status" value="1"/>
</dbReference>
<dbReference type="Proteomes" id="UP000246991">
    <property type="component" value="Unassembled WGS sequence"/>
</dbReference>
<dbReference type="Gene3D" id="3.40.140.10">
    <property type="entry name" value="Cytidine Deaminase, domain 2"/>
    <property type="match status" value="1"/>
</dbReference>
<dbReference type="InterPro" id="IPR000555">
    <property type="entry name" value="JAMM/MPN+_dom"/>
</dbReference>
<keyword evidence="2" id="KW-0736">Signalosome</keyword>
<dbReference type="AlphaFoldDB" id="A0A317T033"/>
<evidence type="ECO:0000259" key="4">
    <source>
        <dbReference type="PROSITE" id="PS50249"/>
    </source>
</evidence>
<dbReference type="EMBL" id="PYWC01000011">
    <property type="protein sequence ID" value="PWW79047.1"/>
    <property type="molecule type" value="Genomic_DNA"/>
</dbReference>
<dbReference type="GO" id="GO:0005737">
    <property type="term" value="C:cytoplasm"/>
    <property type="evidence" value="ECO:0007669"/>
    <property type="project" value="UniProtKB-SubCell"/>
</dbReference>
<evidence type="ECO:0000313" key="5">
    <source>
        <dbReference type="EMBL" id="PWW79047.1"/>
    </source>
</evidence>
<dbReference type="GO" id="GO:0000338">
    <property type="term" value="P:protein deneddylation"/>
    <property type="evidence" value="ECO:0007669"/>
    <property type="project" value="InterPro"/>
</dbReference>
<dbReference type="Pfam" id="PF01398">
    <property type="entry name" value="JAB"/>
    <property type="match status" value="1"/>
</dbReference>
<evidence type="ECO:0000256" key="2">
    <source>
        <dbReference type="RuleBase" id="RU367006"/>
    </source>
</evidence>
<accession>A0A317T033</accession>
<evidence type="ECO:0000313" key="6">
    <source>
        <dbReference type="Proteomes" id="UP000246991"/>
    </source>
</evidence>
<evidence type="ECO:0000256" key="1">
    <source>
        <dbReference type="ARBA" id="ARBA00010893"/>
    </source>
</evidence>
<dbReference type="InterPro" id="IPR033859">
    <property type="entry name" value="MPN_CSN6"/>
</dbReference>
<comment type="subcellular location">
    <subcellularLocation>
        <location evidence="2">Cytoplasm</location>
    </subcellularLocation>
    <subcellularLocation>
        <location evidence="2">Nucleus</location>
    </subcellularLocation>
</comment>
<keyword evidence="2" id="KW-0539">Nucleus</keyword>
<feature type="domain" description="MPN" evidence="4">
    <location>
        <begin position="21"/>
        <end position="162"/>
    </location>
</feature>
<feature type="region of interest" description="Disordered" evidence="3">
    <location>
        <begin position="376"/>
        <end position="422"/>
    </location>
</feature>
<name>A0A317T033_9PEZI</name>
<dbReference type="SMART" id="SM00232">
    <property type="entry name" value="JAB_MPN"/>
    <property type="match status" value="1"/>
</dbReference>